<feature type="transmembrane region" description="Helical" evidence="6">
    <location>
        <begin position="149"/>
        <end position="177"/>
    </location>
</feature>
<evidence type="ECO:0000313" key="7">
    <source>
        <dbReference type="EMBL" id="OSQ46669.1"/>
    </source>
</evidence>
<evidence type="ECO:0000256" key="3">
    <source>
        <dbReference type="ARBA" id="ARBA00022692"/>
    </source>
</evidence>
<dbReference type="InterPro" id="IPR001123">
    <property type="entry name" value="LeuE-type"/>
</dbReference>
<evidence type="ECO:0000256" key="4">
    <source>
        <dbReference type="ARBA" id="ARBA00022989"/>
    </source>
</evidence>
<evidence type="ECO:0000256" key="5">
    <source>
        <dbReference type="ARBA" id="ARBA00023136"/>
    </source>
</evidence>
<keyword evidence="2" id="KW-1003">Cell membrane</keyword>
<dbReference type="EMBL" id="JFKB01000011">
    <property type="protein sequence ID" value="OSQ46669.1"/>
    <property type="molecule type" value="Genomic_DNA"/>
</dbReference>
<evidence type="ECO:0000313" key="8">
    <source>
        <dbReference type="Proteomes" id="UP000193396"/>
    </source>
</evidence>
<keyword evidence="3 6" id="KW-0812">Transmembrane</keyword>
<dbReference type="STRING" id="1293890.TALK_15795"/>
<dbReference type="GO" id="GO:0015171">
    <property type="term" value="F:amino acid transmembrane transporter activity"/>
    <property type="evidence" value="ECO:0007669"/>
    <property type="project" value="TreeGrafter"/>
</dbReference>
<dbReference type="PANTHER" id="PTHR30086:SF20">
    <property type="entry name" value="ARGININE EXPORTER PROTEIN ARGO-RELATED"/>
    <property type="match status" value="1"/>
</dbReference>
<evidence type="ECO:0000256" key="2">
    <source>
        <dbReference type="ARBA" id="ARBA00022475"/>
    </source>
</evidence>
<dbReference type="AlphaFoldDB" id="A0A1Y2L8M4"/>
<dbReference type="OrthoDB" id="9804822at2"/>
<comment type="subcellular location">
    <subcellularLocation>
        <location evidence="1">Cell membrane</location>
        <topology evidence="1">Multi-pass membrane protein</topology>
    </subcellularLocation>
</comment>
<feature type="transmembrane region" description="Helical" evidence="6">
    <location>
        <begin position="35"/>
        <end position="56"/>
    </location>
</feature>
<comment type="caution">
    <text evidence="7">The sequence shown here is derived from an EMBL/GenBank/DDBJ whole genome shotgun (WGS) entry which is preliminary data.</text>
</comment>
<evidence type="ECO:0000256" key="1">
    <source>
        <dbReference type="ARBA" id="ARBA00004651"/>
    </source>
</evidence>
<accession>A0A1Y2L8M4</accession>
<proteinExistence type="predicted"/>
<keyword evidence="5 6" id="KW-0472">Membrane</keyword>
<dbReference type="PANTHER" id="PTHR30086">
    <property type="entry name" value="ARGININE EXPORTER PROTEIN ARGO"/>
    <property type="match status" value="1"/>
</dbReference>
<sequence>MISEQFGLYFLAVIIAVFTPGPAVMLGITNSIRHGMAAAIIGALGCVTGTGLMGGLSAMGLGALIMTSGLLFTIVHYVGAGYLIWLGIRMWRNSRKADLPTAEPSGTGKEAFRPLRLYVRGFLVSASNPKAIAFFTALFPLFIDQNAPLAGQFIVLDGTFVVMSFSSIVIYALLAARSRAFLIGTGRKWFDRISGGIFVSFGIALGASGR</sequence>
<evidence type="ECO:0000256" key="6">
    <source>
        <dbReference type="SAM" id="Phobius"/>
    </source>
</evidence>
<dbReference type="Proteomes" id="UP000193396">
    <property type="component" value="Unassembled WGS sequence"/>
</dbReference>
<protein>
    <recommendedName>
        <fullName evidence="9">Lysine transporter LysE</fullName>
    </recommendedName>
</protein>
<feature type="transmembrane region" description="Helical" evidence="6">
    <location>
        <begin position="62"/>
        <end position="86"/>
    </location>
</feature>
<dbReference type="GO" id="GO:0005886">
    <property type="term" value="C:plasma membrane"/>
    <property type="evidence" value="ECO:0007669"/>
    <property type="project" value="UniProtKB-SubCell"/>
</dbReference>
<reference evidence="7 8" key="1">
    <citation type="submission" date="2014-03" db="EMBL/GenBank/DDBJ databases">
        <title>The draft genome sequence of Thalassospira alkalitolerans JCM 18968.</title>
        <authorList>
            <person name="Lai Q."/>
            <person name="Shao Z."/>
        </authorList>
    </citation>
    <scope>NUCLEOTIDE SEQUENCE [LARGE SCALE GENOMIC DNA]</scope>
    <source>
        <strain evidence="7 8">JCM 18968</strain>
    </source>
</reference>
<gene>
    <name evidence="7" type="ORF">TALK_15795</name>
</gene>
<dbReference type="PIRSF" id="PIRSF006324">
    <property type="entry name" value="LeuE"/>
    <property type="match status" value="1"/>
</dbReference>
<dbReference type="RefSeq" id="WP_085620113.1">
    <property type="nucleotide sequence ID" value="NZ_JFKB01000011.1"/>
</dbReference>
<name>A0A1Y2L8M4_9PROT</name>
<evidence type="ECO:0008006" key="9">
    <source>
        <dbReference type="Google" id="ProtNLM"/>
    </source>
</evidence>
<feature type="transmembrane region" description="Helical" evidence="6">
    <location>
        <begin position="6"/>
        <end position="28"/>
    </location>
</feature>
<dbReference type="Pfam" id="PF01810">
    <property type="entry name" value="LysE"/>
    <property type="match status" value="1"/>
</dbReference>
<keyword evidence="8" id="KW-1185">Reference proteome</keyword>
<keyword evidence="4 6" id="KW-1133">Transmembrane helix</keyword>
<feature type="transmembrane region" description="Helical" evidence="6">
    <location>
        <begin position="117"/>
        <end position="143"/>
    </location>
</feature>
<organism evidence="7 8">
    <name type="scientific">Thalassospira alkalitolerans</name>
    <dbReference type="NCBI Taxonomy" id="1293890"/>
    <lineage>
        <taxon>Bacteria</taxon>
        <taxon>Pseudomonadati</taxon>
        <taxon>Pseudomonadota</taxon>
        <taxon>Alphaproteobacteria</taxon>
        <taxon>Rhodospirillales</taxon>
        <taxon>Thalassospiraceae</taxon>
        <taxon>Thalassospira</taxon>
    </lineage>
</organism>